<feature type="compositionally biased region" description="Gly residues" evidence="3">
    <location>
        <begin position="511"/>
        <end position="525"/>
    </location>
</feature>
<dbReference type="SUPFAM" id="SSF48371">
    <property type="entry name" value="ARM repeat"/>
    <property type="match status" value="1"/>
</dbReference>
<feature type="region of interest" description="Disordered" evidence="3">
    <location>
        <begin position="358"/>
        <end position="379"/>
    </location>
</feature>
<gene>
    <name evidence="4" type="primary">F28N24.26</name>
</gene>
<dbReference type="InterPro" id="IPR016024">
    <property type="entry name" value="ARM-type_fold"/>
</dbReference>
<dbReference type="Pfam" id="PF05918">
    <property type="entry name" value="API5"/>
    <property type="match status" value="2"/>
</dbReference>
<dbReference type="EMBL" id="AC021043">
    <property type="protein sequence ID" value="AAF88129.1"/>
    <property type="molecule type" value="Genomic_DNA"/>
</dbReference>
<dbReference type="InterPro" id="IPR008383">
    <property type="entry name" value="API5"/>
</dbReference>
<dbReference type="AlphaFoldDB" id="Q9LP33"/>
<dbReference type="Gene3D" id="1.25.10.10">
    <property type="entry name" value="Leucine-rich Repeat Variant"/>
    <property type="match status" value="1"/>
</dbReference>
<evidence type="ECO:0000256" key="1">
    <source>
        <dbReference type="ARBA" id="ARBA00009515"/>
    </source>
</evidence>
<evidence type="ECO:0000313" key="4">
    <source>
        <dbReference type="EMBL" id="AAF88129.1"/>
    </source>
</evidence>
<feature type="compositionally biased region" description="Polar residues" evidence="3">
    <location>
        <begin position="358"/>
        <end position="369"/>
    </location>
</feature>
<evidence type="ECO:0000256" key="3">
    <source>
        <dbReference type="SAM" id="MobiDB-lite"/>
    </source>
</evidence>
<name>Q9LP33_ARATH</name>
<dbReference type="InterPro" id="IPR011989">
    <property type="entry name" value="ARM-like"/>
</dbReference>
<dbReference type="ExpressionAtlas" id="Q9LP33">
    <property type="expression patterns" value="baseline and differential"/>
</dbReference>
<comment type="similarity">
    <text evidence="1">Belongs to the API5 family.</text>
</comment>
<protein>
    <submittedName>
        <fullName evidence="4">F28N24.26 protein</fullName>
    </submittedName>
</protein>
<reference key="1">
    <citation type="journal article" date="2000" name="Nature">
        <title>Sequence and analysis of chromosome 1 of the plant Arabidopsis thaliana.</title>
        <authorList>
            <person name="Theologis A."/>
            <person name="Ecker J.R."/>
            <person name="Palm C.J."/>
            <person name="Federspiel N.A."/>
            <person name="Kaul S."/>
            <person name="White O."/>
            <person name="Alonso J."/>
            <person name="Altafi H."/>
            <person name="Araujo R."/>
            <person name="Bowman C.L."/>
            <person name="Brooks S.Y."/>
            <person name="Buehler E."/>
            <person name="Chan A."/>
            <person name="Chao Q."/>
            <person name="Chen H."/>
            <person name="Cheuk R.F."/>
            <person name="Chin C.W."/>
            <person name="Chung M.K."/>
            <person name="Conn L."/>
            <person name="Conway A.B."/>
            <person name="Conway A.R."/>
            <person name="Creasy T.H."/>
            <person name="Dewar K."/>
            <person name="Dunn P."/>
            <person name="Etgu P."/>
            <person name="Feldblyum T.V."/>
            <person name="Feng J."/>
            <person name="Fong B."/>
            <person name="Fujii C.Y."/>
            <person name="Gill J.E."/>
            <person name="Goldsmith A.D."/>
            <person name="Haas B."/>
            <person name="Hansen N.F."/>
            <person name="Hughes B."/>
            <person name="Huizar L."/>
            <person name="Hunter J.L."/>
            <person name="Jenkins J."/>
            <person name="Johnson-Hopson C."/>
            <person name="Khan S."/>
            <person name="Khaykin E."/>
            <person name="Kim C.J."/>
            <person name="Koo H.L."/>
            <person name="Kremenetskaia I."/>
            <person name="Kurtz D.B."/>
            <person name="Kwan A."/>
            <person name="Lam B."/>
            <person name="Langin-Hooper S."/>
            <person name="Lee A."/>
            <person name="Lee J.M."/>
            <person name="Lenz C.A."/>
            <person name="Li J.H."/>
            <person name="Li Y."/>
            <person name="Lin X."/>
            <person name="Liu S.X."/>
            <person name="Liu Z.A."/>
            <person name="Luros J.S."/>
            <person name="Maiti R."/>
            <person name="Marziali A."/>
            <person name="Militscher J."/>
            <person name="Miranda M."/>
            <person name="Nguyen M."/>
            <person name="Nierman W.C."/>
            <person name="Osborne B.I."/>
            <person name="Pai G."/>
            <person name="Peterson J."/>
            <person name="Pham P.K."/>
            <person name="Rizzo M."/>
            <person name="Rooney T."/>
            <person name="Rowley D."/>
            <person name="Sakano H."/>
            <person name="Salzberg S.L."/>
            <person name="Schwartz J.R."/>
            <person name="Shinn P."/>
            <person name="Southwick A.M."/>
            <person name="Sun H."/>
            <person name="Tallon L.J."/>
            <person name="Tambunga G."/>
            <person name="Toriumi M.J."/>
            <person name="Town C.D."/>
            <person name="Utterback T."/>
            <person name="Van Aken S."/>
            <person name="Vaysberg M."/>
            <person name="Vysotskaia V.S."/>
            <person name="Walker M."/>
            <person name="Wu D."/>
            <person name="Yu G."/>
            <person name="Fraser C.M."/>
            <person name="Venter J.C."/>
            <person name="Davis R.W."/>
        </authorList>
    </citation>
    <scope>NUCLEOTIDE SEQUENCE [LARGE SCALE GENOMIC DNA]</scope>
    <source>
        <strain>cv. Columbia</strain>
    </source>
</reference>
<dbReference type="PIR" id="E86412">
    <property type="entry name" value="E86412"/>
</dbReference>
<organism evidence="4">
    <name type="scientific">Arabidopsis thaliana</name>
    <name type="common">Mouse-ear cress</name>
    <dbReference type="NCBI Taxonomy" id="3702"/>
    <lineage>
        <taxon>Eukaryota</taxon>
        <taxon>Viridiplantae</taxon>
        <taxon>Streptophyta</taxon>
        <taxon>Embryophyta</taxon>
        <taxon>Tracheophyta</taxon>
        <taxon>Spermatophyta</taxon>
        <taxon>Magnoliopsida</taxon>
        <taxon>eudicotyledons</taxon>
        <taxon>Gunneridae</taxon>
        <taxon>Pentapetalae</taxon>
        <taxon>rosids</taxon>
        <taxon>malvids</taxon>
        <taxon>Brassicales</taxon>
        <taxon>Brassicaceae</taxon>
        <taxon>Camelineae</taxon>
        <taxon>Arabidopsis</taxon>
    </lineage>
</organism>
<evidence type="ECO:0000256" key="2">
    <source>
        <dbReference type="ARBA" id="ARBA00022703"/>
    </source>
</evidence>
<dbReference type="PANTHER" id="PTHR12758:SF19">
    <property type="entry name" value="APOPTOSIS INHIBITOR 5"/>
    <property type="match status" value="1"/>
</dbReference>
<dbReference type="PANTHER" id="PTHR12758">
    <property type="entry name" value="APOPTOSIS INHIBITOR 5-RELATED"/>
    <property type="match status" value="1"/>
</dbReference>
<accession>Q9LP33</accession>
<reference evidence="4" key="2">
    <citation type="submission" date="2000-07" db="EMBL/GenBank/DDBJ databases">
        <authorList>
            <person name="Federspiel N.A."/>
            <person name="Palm C.J."/>
            <person name="Conway A.B."/>
            <person name="Conn L."/>
            <person name="Hansen N.F."/>
            <person name="Altafi H."/>
            <person name="Nguyen M."/>
            <person name="Lam B."/>
            <person name="Southwick A."/>
            <person name="Miranda M."/>
            <person name="Brooks S."/>
            <person name="Buehler E."/>
            <person name="Chao Q."/>
            <person name="Chin C."/>
            <person name="Chiou J."/>
            <person name="Choi E."/>
            <person name="Gonzalez A."/>
            <person name="Howng B."/>
            <person name="Johnson-Hopson C."/>
            <person name="Khan S."/>
            <person name="Kim C."/>
            <person name="Koo T."/>
            <person name="Lee J.M."/>
            <person name="Lenz C."/>
            <person name="Liu A."/>
            <person name="Liu S."/>
            <person name="Mukharsky N."/>
            <person name="Pham P."/>
            <person name="Sakano H."/>
            <person name="Shinn P."/>
            <person name="Toriumi M."/>
            <person name="Vaysberg M."/>
            <person name="Yu G."/>
            <person name="Ecker J."/>
            <person name="Theologis A."/>
            <person name="Davis R.W."/>
        </authorList>
    </citation>
    <scope>NUCLEOTIDE SEQUENCE</scope>
</reference>
<feature type="region of interest" description="Disordered" evidence="3">
    <location>
        <begin position="465"/>
        <end position="533"/>
    </location>
</feature>
<keyword evidence="2" id="KW-0053">Apoptosis</keyword>
<sequence length="533" mass="60099">MSEQYSEDAKHIEKLYEFDERLSESTDKSQNVQDYEGIIELSKTNIKTKQLGAQLIPRYFKFFTSLATEAFDAYLDIFDEVEVGVRVQAIRGLPLFCKDTPDFISKIIDVLVQCLNTEEFVERDAVHKALMSLFRQDTKASLTALFKHTEATLSTDEQIREKVLHFIRDKVFPLKGELLKPQQEMERHITDLIKKSLGDVTGEEFNMFMDFLKSLSIFGGKAPQERMQELVEIIEGQADLDSEFNRGAPGSKFLNYLNKNIMPAFDQLPEERKLNLLRALAEMSPYTTAQVARQILPSIVQLLKAPNATNSLCGYKIVTGQPSDRLGEDFSEFNKEFTERLTSVEDLTKATMKKLTQGMSEHSKAMSTAKTDEEKSIVKTKKQSTTTGLRTCNNILAMTKVTCIYLFNKSRVLANMTVWYVTGIACKSAFIYRKHQCYSFLERTHESDETVSLYNDWVQAKSTLGKRPANGAGNNVGAKKARVQNQQQVVNKRSEGISHGGGRGSHRGRGRGQGQGRHSGGGGGRGRGRRGFW</sequence>
<proteinExistence type="inferred from homology"/>